<dbReference type="Proteomes" id="UP000230557">
    <property type="component" value="Unassembled WGS sequence"/>
</dbReference>
<dbReference type="GO" id="GO:0004803">
    <property type="term" value="F:transposase activity"/>
    <property type="evidence" value="ECO:0007669"/>
    <property type="project" value="TreeGrafter"/>
</dbReference>
<accession>A0A2H0VEU4</accession>
<dbReference type="SUPFAM" id="SSF53098">
    <property type="entry name" value="Ribonuclease H-like"/>
    <property type="match status" value="1"/>
</dbReference>
<gene>
    <name evidence="2" type="ORF">COT91_04375</name>
</gene>
<evidence type="ECO:0000313" key="2">
    <source>
        <dbReference type="EMBL" id="PIR96869.1"/>
    </source>
</evidence>
<feature type="domain" description="Integrase catalytic" evidence="1">
    <location>
        <begin position="1"/>
        <end position="142"/>
    </location>
</feature>
<dbReference type="NCBIfam" id="NF033563">
    <property type="entry name" value="transpos_IS30"/>
    <property type="match status" value="1"/>
</dbReference>
<organism evidence="2 3">
    <name type="scientific">Candidatus Doudnabacteria bacterium CG10_big_fil_rev_8_21_14_0_10_41_10</name>
    <dbReference type="NCBI Taxonomy" id="1974551"/>
    <lineage>
        <taxon>Bacteria</taxon>
        <taxon>Candidatus Doudnaibacteriota</taxon>
    </lineage>
</organism>
<dbReference type="GO" id="GO:0005829">
    <property type="term" value="C:cytosol"/>
    <property type="evidence" value="ECO:0007669"/>
    <property type="project" value="TreeGrafter"/>
</dbReference>
<dbReference type="GO" id="GO:0032196">
    <property type="term" value="P:transposition"/>
    <property type="evidence" value="ECO:0007669"/>
    <property type="project" value="TreeGrafter"/>
</dbReference>
<comment type="caution">
    <text evidence="2">The sequence shown here is derived from an EMBL/GenBank/DDBJ whole genome shotgun (WGS) entry which is preliminary data.</text>
</comment>
<dbReference type="InterPro" id="IPR012337">
    <property type="entry name" value="RNaseH-like_sf"/>
</dbReference>
<evidence type="ECO:0000259" key="1">
    <source>
        <dbReference type="PROSITE" id="PS50994"/>
    </source>
</evidence>
<sequence>MVSRKSFAGLNTLVERKSGYILISKLHKVGKDETTDTVIKRMKNIPAEYRQTLTLDNGKENFGHKEIKTKLSIDVYFARTYCFNDRATNENTNGLIRRYLPKGTDFARVHPNTIKAIERKLNNRPRKRLKWKTPHEIFKGIALEH</sequence>
<dbReference type="AlphaFoldDB" id="A0A2H0VEU4"/>
<dbReference type="GO" id="GO:0015074">
    <property type="term" value="P:DNA integration"/>
    <property type="evidence" value="ECO:0007669"/>
    <property type="project" value="InterPro"/>
</dbReference>
<reference evidence="3" key="1">
    <citation type="submission" date="2017-09" db="EMBL/GenBank/DDBJ databases">
        <title>Depth-based differentiation of microbial function through sediment-hosted aquifers and enrichment of novel symbionts in the deep terrestrial subsurface.</title>
        <authorList>
            <person name="Probst A.J."/>
            <person name="Ladd B."/>
            <person name="Jarett J.K."/>
            <person name="Geller-Mcgrath D.E."/>
            <person name="Sieber C.M.K."/>
            <person name="Emerson J.B."/>
            <person name="Anantharaman K."/>
            <person name="Thomas B.C."/>
            <person name="Malmstrom R."/>
            <person name="Stieglmeier M."/>
            <person name="Klingl A."/>
            <person name="Woyke T."/>
            <person name="Ryan C.M."/>
            <person name="Banfield J.F."/>
        </authorList>
    </citation>
    <scope>NUCLEOTIDE SEQUENCE [LARGE SCALE GENOMIC DNA]</scope>
</reference>
<proteinExistence type="predicted"/>
<dbReference type="Gene3D" id="3.30.420.10">
    <property type="entry name" value="Ribonuclease H-like superfamily/Ribonuclease H"/>
    <property type="match status" value="1"/>
</dbReference>
<dbReference type="InterPro" id="IPR051917">
    <property type="entry name" value="Transposase-Integrase"/>
</dbReference>
<dbReference type="EMBL" id="PFAJ01000057">
    <property type="protein sequence ID" value="PIR96869.1"/>
    <property type="molecule type" value="Genomic_DNA"/>
</dbReference>
<name>A0A2H0VEU4_9BACT</name>
<dbReference type="InterPro" id="IPR053392">
    <property type="entry name" value="Transposase_IS30-like"/>
</dbReference>
<dbReference type="PANTHER" id="PTHR10948:SF23">
    <property type="entry name" value="TRANSPOSASE INSI FOR INSERTION SEQUENCE ELEMENT IS30A-RELATED"/>
    <property type="match status" value="1"/>
</dbReference>
<protein>
    <recommendedName>
        <fullName evidence="1">Integrase catalytic domain-containing protein</fullName>
    </recommendedName>
</protein>
<dbReference type="GO" id="GO:0003676">
    <property type="term" value="F:nucleic acid binding"/>
    <property type="evidence" value="ECO:0007669"/>
    <property type="project" value="InterPro"/>
</dbReference>
<dbReference type="InterPro" id="IPR001584">
    <property type="entry name" value="Integrase_cat-core"/>
</dbReference>
<dbReference type="PROSITE" id="PS50994">
    <property type="entry name" value="INTEGRASE"/>
    <property type="match status" value="1"/>
</dbReference>
<dbReference type="InterPro" id="IPR036397">
    <property type="entry name" value="RNaseH_sf"/>
</dbReference>
<dbReference type="PANTHER" id="PTHR10948">
    <property type="entry name" value="TRANSPOSASE"/>
    <property type="match status" value="1"/>
</dbReference>
<evidence type="ECO:0000313" key="3">
    <source>
        <dbReference type="Proteomes" id="UP000230557"/>
    </source>
</evidence>